<evidence type="ECO:0000256" key="2">
    <source>
        <dbReference type="ARBA" id="ARBA00022737"/>
    </source>
</evidence>
<evidence type="ECO:0000256" key="3">
    <source>
        <dbReference type="ARBA" id="ARBA00023015"/>
    </source>
</evidence>
<keyword evidence="4" id="KW-0238">DNA-binding</keyword>
<dbReference type="Pfam" id="PF13837">
    <property type="entry name" value="Myb_DNA-bind_4"/>
    <property type="match status" value="2"/>
</dbReference>
<comment type="subcellular location">
    <subcellularLocation>
        <location evidence="1">Nucleus</location>
    </subcellularLocation>
</comment>
<dbReference type="Proteomes" id="UP001168098">
    <property type="component" value="Unassembled WGS sequence"/>
</dbReference>
<gene>
    <name evidence="9" type="ORF">PVL29_005316</name>
</gene>
<dbReference type="FunFam" id="1.10.10.60:FF:000092">
    <property type="entry name" value="Trihelix transcription factor GT-2"/>
    <property type="match status" value="1"/>
</dbReference>
<dbReference type="SMART" id="SM00717">
    <property type="entry name" value="SANT"/>
    <property type="match status" value="2"/>
</dbReference>
<evidence type="ECO:0000256" key="7">
    <source>
        <dbReference type="SAM" id="MobiDB-lite"/>
    </source>
</evidence>
<evidence type="ECO:0000259" key="8">
    <source>
        <dbReference type="PROSITE" id="PS50090"/>
    </source>
</evidence>
<dbReference type="PROSITE" id="PS50090">
    <property type="entry name" value="MYB_LIKE"/>
    <property type="match status" value="2"/>
</dbReference>
<dbReference type="EMBL" id="JARBHA010000004">
    <property type="protein sequence ID" value="KAJ9703979.1"/>
    <property type="molecule type" value="Genomic_DNA"/>
</dbReference>
<feature type="compositionally biased region" description="Polar residues" evidence="7">
    <location>
        <begin position="499"/>
        <end position="510"/>
    </location>
</feature>
<proteinExistence type="predicted"/>
<dbReference type="GO" id="GO:0005634">
    <property type="term" value="C:nucleus"/>
    <property type="evidence" value="ECO:0007669"/>
    <property type="project" value="UniProtKB-SubCell"/>
</dbReference>
<keyword evidence="3" id="KW-0805">Transcription regulation</keyword>
<dbReference type="Gene3D" id="1.10.10.60">
    <property type="entry name" value="Homeodomain-like"/>
    <property type="match status" value="2"/>
</dbReference>
<name>A0AA39ACV7_VITRO</name>
<feature type="domain" description="Myb-like" evidence="8">
    <location>
        <begin position="44"/>
        <end position="108"/>
    </location>
</feature>
<feature type="compositionally biased region" description="Acidic residues" evidence="7">
    <location>
        <begin position="467"/>
        <end position="494"/>
    </location>
</feature>
<keyword evidence="5" id="KW-0804">Transcription</keyword>
<dbReference type="PANTHER" id="PTHR21654">
    <property type="entry name" value="FI21293P1"/>
    <property type="match status" value="1"/>
</dbReference>
<evidence type="ECO:0000256" key="4">
    <source>
        <dbReference type="ARBA" id="ARBA00023125"/>
    </source>
</evidence>
<evidence type="ECO:0000256" key="5">
    <source>
        <dbReference type="ARBA" id="ARBA00023163"/>
    </source>
</evidence>
<reference evidence="9 10" key="1">
    <citation type="journal article" date="2023" name="BMC Biotechnol.">
        <title>Vitis rotundifolia cv Carlos genome sequencing.</title>
        <authorList>
            <person name="Huff M."/>
            <person name="Hulse-Kemp A."/>
            <person name="Scheffler B."/>
            <person name="Youngblood R."/>
            <person name="Simpson S."/>
            <person name="Babiker E."/>
            <person name="Staton M."/>
        </authorList>
    </citation>
    <scope>NUCLEOTIDE SEQUENCE [LARGE SCALE GENOMIC DNA]</scope>
    <source>
        <tissue evidence="9">Leaf</tissue>
    </source>
</reference>
<evidence type="ECO:0000313" key="10">
    <source>
        <dbReference type="Proteomes" id="UP001168098"/>
    </source>
</evidence>
<feature type="compositionally biased region" description="Basic and acidic residues" evidence="7">
    <location>
        <begin position="36"/>
        <end position="45"/>
    </location>
</feature>
<dbReference type="AlphaFoldDB" id="A0AA39ACV7"/>
<feature type="region of interest" description="Disordered" evidence="7">
    <location>
        <begin position="443"/>
        <end position="510"/>
    </location>
</feature>
<keyword evidence="2" id="KW-0677">Repeat</keyword>
<dbReference type="InterPro" id="IPR001005">
    <property type="entry name" value="SANT/Myb"/>
</dbReference>
<accession>A0AA39ACV7</accession>
<protein>
    <recommendedName>
        <fullName evidence="8">Myb-like domain-containing protein</fullName>
    </recommendedName>
</protein>
<evidence type="ECO:0000313" key="9">
    <source>
        <dbReference type="EMBL" id="KAJ9703979.1"/>
    </source>
</evidence>
<evidence type="ECO:0000256" key="1">
    <source>
        <dbReference type="ARBA" id="ARBA00004123"/>
    </source>
</evidence>
<feature type="region of interest" description="Disordered" evidence="7">
    <location>
        <begin position="1"/>
        <end position="51"/>
    </location>
</feature>
<evidence type="ECO:0000256" key="6">
    <source>
        <dbReference type="ARBA" id="ARBA00023242"/>
    </source>
</evidence>
<feature type="compositionally biased region" description="Gly residues" evidence="7">
    <location>
        <begin position="14"/>
        <end position="28"/>
    </location>
</feature>
<keyword evidence="6" id="KW-0539">Nucleus</keyword>
<dbReference type="CDD" id="cd12203">
    <property type="entry name" value="GT1"/>
    <property type="match status" value="2"/>
</dbReference>
<dbReference type="GO" id="GO:0003677">
    <property type="term" value="F:DNA binding"/>
    <property type="evidence" value="ECO:0007669"/>
    <property type="project" value="UniProtKB-KW"/>
</dbReference>
<feature type="domain" description="Myb-like" evidence="8">
    <location>
        <begin position="320"/>
        <end position="384"/>
    </location>
</feature>
<dbReference type="FunFam" id="1.10.10.60:FF:000061">
    <property type="entry name" value="Trihelix transcription factor GT-2"/>
    <property type="match status" value="1"/>
</dbReference>
<organism evidence="9 10">
    <name type="scientific">Vitis rotundifolia</name>
    <name type="common">Muscadine grape</name>
    <dbReference type="NCBI Taxonomy" id="103349"/>
    <lineage>
        <taxon>Eukaryota</taxon>
        <taxon>Viridiplantae</taxon>
        <taxon>Streptophyta</taxon>
        <taxon>Embryophyta</taxon>
        <taxon>Tracheophyta</taxon>
        <taxon>Spermatophyta</taxon>
        <taxon>Magnoliopsida</taxon>
        <taxon>eudicotyledons</taxon>
        <taxon>Gunneridae</taxon>
        <taxon>Pentapetalae</taxon>
        <taxon>rosids</taxon>
        <taxon>Vitales</taxon>
        <taxon>Vitaceae</taxon>
        <taxon>Viteae</taxon>
        <taxon>Vitis</taxon>
    </lineage>
</organism>
<dbReference type="GO" id="GO:0006355">
    <property type="term" value="P:regulation of DNA-templated transcription"/>
    <property type="evidence" value="ECO:0007669"/>
    <property type="project" value="UniProtKB-ARBA"/>
</dbReference>
<dbReference type="PANTHER" id="PTHR21654:SF14">
    <property type="entry name" value="TRIHELIX TRANSCRIPTION FACTOR GTL1-LIKE"/>
    <property type="match status" value="1"/>
</dbReference>
<sequence>MLGISDFPESSGAASGGQEGEDGGGGAVPAGFEEEERVRGEESDRNFAGNRWPREETLALLKIRSDMDVAFRDSSLKAPLWEEVSRKLGELGYHRNAKKCKEKFENIFKYHKRTKEGRSNRQNGKNYRFFEQLEALDNHPLMPPPSPVKNETSTPMAASMPQTNPINVTNVSHGINAVPCSIQKPAVDCVAASTSTTSSSGKESEGSRKKKRKWGVFFEKLMKEVIEKQENLQRKFIEAIEKCEQDRIAREEAWKLQELDRIKREQEILVQERSIAAAKDAAVLAFLQKIAEQAGPVQLSENPSSEKVFEKQENSNGENSIQMSSSRWPKAEVEALIRLRTNFDMQYQESGPKGPLWEEISLAMRKIGYERSAKRCKEKWENINKYFKRVRDSNKRRPEDSKTCPYFHQLDALYKEKTKKVENPDNNSGYNLKPEDILMQMMGQSEQRPQSESVTEEGGSENVNANQEEEEEEEEEEEDGDEEGGDGDEDDEADGYQIVANNTSSMAIMG</sequence>
<comment type="caution">
    <text evidence="9">The sequence shown here is derived from an EMBL/GenBank/DDBJ whole genome shotgun (WGS) entry which is preliminary data.</text>
</comment>
<feature type="compositionally biased region" description="Polar residues" evidence="7">
    <location>
        <begin position="443"/>
        <end position="453"/>
    </location>
</feature>
<dbReference type="InterPro" id="IPR044822">
    <property type="entry name" value="Myb_DNA-bind_4"/>
</dbReference>
<keyword evidence="10" id="KW-1185">Reference proteome</keyword>